<dbReference type="EMBL" id="JAULSR010000009">
    <property type="protein sequence ID" value="KAK0612414.1"/>
    <property type="molecule type" value="Genomic_DNA"/>
</dbReference>
<keyword evidence="2" id="KW-1185">Reference proteome</keyword>
<protein>
    <submittedName>
        <fullName evidence="1">Uncharacterized protein</fullName>
    </submittedName>
</protein>
<evidence type="ECO:0000313" key="1">
    <source>
        <dbReference type="EMBL" id="KAK0612414.1"/>
    </source>
</evidence>
<accession>A0AA39W4T2</accession>
<comment type="caution">
    <text evidence="1">The sequence shown here is derived from an EMBL/GenBank/DDBJ whole genome shotgun (WGS) entry which is preliminary data.</text>
</comment>
<dbReference type="PANTHER" id="PTHR24148">
    <property type="entry name" value="ANKYRIN REPEAT DOMAIN-CONTAINING PROTEIN 39 HOMOLOG-RELATED"/>
    <property type="match status" value="1"/>
</dbReference>
<dbReference type="PANTHER" id="PTHR24148:SF64">
    <property type="entry name" value="HETEROKARYON INCOMPATIBILITY DOMAIN-CONTAINING PROTEIN"/>
    <property type="match status" value="1"/>
</dbReference>
<dbReference type="Pfam" id="PF26639">
    <property type="entry name" value="Het-6_barrel"/>
    <property type="match status" value="1"/>
</dbReference>
<gene>
    <name evidence="1" type="ORF">B0T17DRAFT_543572</name>
</gene>
<organism evidence="1 2">
    <name type="scientific">Bombardia bombarda</name>
    <dbReference type="NCBI Taxonomy" id="252184"/>
    <lineage>
        <taxon>Eukaryota</taxon>
        <taxon>Fungi</taxon>
        <taxon>Dikarya</taxon>
        <taxon>Ascomycota</taxon>
        <taxon>Pezizomycotina</taxon>
        <taxon>Sordariomycetes</taxon>
        <taxon>Sordariomycetidae</taxon>
        <taxon>Sordariales</taxon>
        <taxon>Lasiosphaeriaceae</taxon>
        <taxon>Bombardia</taxon>
    </lineage>
</organism>
<reference evidence="1" key="1">
    <citation type="submission" date="2023-06" db="EMBL/GenBank/DDBJ databases">
        <title>Genome-scale phylogeny and comparative genomics of the fungal order Sordariales.</title>
        <authorList>
            <consortium name="Lawrence Berkeley National Laboratory"/>
            <person name="Hensen N."/>
            <person name="Bonometti L."/>
            <person name="Westerberg I."/>
            <person name="Brannstrom I.O."/>
            <person name="Guillou S."/>
            <person name="Cros-Aarteil S."/>
            <person name="Calhoun S."/>
            <person name="Haridas S."/>
            <person name="Kuo A."/>
            <person name="Mondo S."/>
            <person name="Pangilinan J."/>
            <person name="Riley R."/>
            <person name="LaButti K."/>
            <person name="Andreopoulos B."/>
            <person name="Lipzen A."/>
            <person name="Chen C."/>
            <person name="Yanf M."/>
            <person name="Daum C."/>
            <person name="Ng V."/>
            <person name="Clum A."/>
            <person name="Steindorff A."/>
            <person name="Ohm R."/>
            <person name="Martin F."/>
            <person name="Silar P."/>
            <person name="Natvig D."/>
            <person name="Lalanne C."/>
            <person name="Gautier V."/>
            <person name="Ament-velasquez S.L."/>
            <person name="Kruys A."/>
            <person name="Hutchinson M.I."/>
            <person name="Powell A.J."/>
            <person name="Barry K."/>
            <person name="Miller A.N."/>
            <person name="Grigoriev I.V."/>
            <person name="Debuchy R."/>
            <person name="Gladieux P."/>
            <person name="Thoren M.H."/>
            <person name="Johannesson H."/>
        </authorList>
    </citation>
    <scope>NUCLEOTIDE SEQUENCE</scope>
    <source>
        <strain evidence="1">SMH3391-2</strain>
    </source>
</reference>
<proteinExistence type="predicted"/>
<evidence type="ECO:0000313" key="2">
    <source>
        <dbReference type="Proteomes" id="UP001174934"/>
    </source>
</evidence>
<sequence length="391" mass="44546">MLVGPMAIAGGTLEWLVDGASSANEISYRGPNTAIARVCNMLAFRKTCSTMKICSDNPKEKYASSVFFAELAGMKTTELNDKVYSVLGFMCKDWRPNYKPDYSKPFEVVSQEVMECVTSCDHDAGFLWKFDRLVDDPAACRDPSSVPSWVPNLRRKTPNLMEYYACGEEKPLKTSVIEGPQMRIPGWIISPVDRVVGPLTADQKILNDEFGRLINDAKSRAPHIEMLLEVHQRFAQCMRREWSKTTPESRSARFNGIMSDFFCADDVGSPTAERIWEIWEVVVKALQIRSPKWFEELIQDFLQGFSFYFARMEGRCYFETKSGYCGLGPSDTKREDVVAVFELCECPILLRKIKSKKAKQQNYTVVGPAYLDHAMDGEYANPEKREIIRLR</sequence>
<name>A0AA39W4T2_9PEZI</name>
<dbReference type="Proteomes" id="UP001174934">
    <property type="component" value="Unassembled WGS sequence"/>
</dbReference>
<dbReference type="InterPro" id="IPR052895">
    <property type="entry name" value="HetReg/Transcr_Mod"/>
</dbReference>
<dbReference type="AlphaFoldDB" id="A0AA39W4T2"/>